<keyword evidence="1" id="KW-0812">Transmembrane</keyword>
<reference evidence="2 3" key="1">
    <citation type="submission" date="2016-08" db="EMBL/GenBank/DDBJ databases">
        <title>A Parts List for Fungal Cellulosomes Revealed by Comparative Genomics.</title>
        <authorList>
            <consortium name="DOE Joint Genome Institute"/>
            <person name="Haitjema C.H."/>
            <person name="Gilmore S.P."/>
            <person name="Henske J.K."/>
            <person name="Solomon K.V."/>
            <person name="De Groot R."/>
            <person name="Kuo A."/>
            <person name="Mondo S.J."/>
            <person name="Salamov A.A."/>
            <person name="Labutti K."/>
            <person name="Zhao Z."/>
            <person name="Chiniquy J."/>
            <person name="Barry K."/>
            <person name="Brewer H.M."/>
            <person name="Purvine S.O."/>
            <person name="Wright A.T."/>
            <person name="Boxma B."/>
            <person name="Van Alen T."/>
            <person name="Hackstein J.H."/>
            <person name="Baker S.E."/>
            <person name="Grigoriev I.V."/>
            <person name="O'Malley M.A."/>
        </authorList>
    </citation>
    <scope>NUCLEOTIDE SEQUENCE [LARGE SCALE GENOMIC DNA]</scope>
    <source>
        <strain evidence="2 3">G1</strain>
    </source>
</reference>
<proteinExistence type="predicted"/>
<gene>
    <name evidence="2" type="ORF">LY90DRAFT_674454</name>
</gene>
<feature type="non-terminal residue" evidence="2">
    <location>
        <position position="260"/>
    </location>
</feature>
<dbReference type="AlphaFoldDB" id="A0A1Y2AXV2"/>
<sequence>MCCIGAVVSTLGNIICGTDASFIWRVPIGTSITYYLMFLCHMEDDVGGLSAGAFSAIFVQLTLFEYKPLMRYSNTKWINTFVVRLLSVFTGCVSSFIVNSFFDILYYKFFFKTKIRHFSNNITLYLHDFVNEPENYFLEYKYQLLNDLIIDINYAIDEINFVFFKLKSVIHYLGSIEELENYKNLVYAYLRLLNHLSFLGYQKEIMNDNEIEIVKKVVKQCIMKLYSHQYHMKEVNFLEKVGYFEGNDYNSNSTLKRSKS</sequence>
<feature type="transmembrane region" description="Helical" evidence="1">
    <location>
        <begin position="85"/>
        <end position="107"/>
    </location>
</feature>
<keyword evidence="1" id="KW-1133">Transmembrane helix</keyword>
<protein>
    <submittedName>
        <fullName evidence="2">Uncharacterized protein</fullName>
    </submittedName>
</protein>
<feature type="transmembrane region" description="Helical" evidence="1">
    <location>
        <begin position="46"/>
        <end position="64"/>
    </location>
</feature>
<comment type="caution">
    <text evidence="2">The sequence shown here is derived from an EMBL/GenBank/DDBJ whole genome shotgun (WGS) entry which is preliminary data.</text>
</comment>
<organism evidence="2 3">
    <name type="scientific">Neocallimastix californiae</name>
    <dbReference type="NCBI Taxonomy" id="1754190"/>
    <lineage>
        <taxon>Eukaryota</taxon>
        <taxon>Fungi</taxon>
        <taxon>Fungi incertae sedis</taxon>
        <taxon>Chytridiomycota</taxon>
        <taxon>Chytridiomycota incertae sedis</taxon>
        <taxon>Neocallimastigomycetes</taxon>
        <taxon>Neocallimastigales</taxon>
        <taxon>Neocallimastigaceae</taxon>
        <taxon>Neocallimastix</taxon>
    </lineage>
</organism>
<keyword evidence="1" id="KW-0472">Membrane</keyword>
<dbReference type="EMBL" id="MCOG01000196">
    <property type="protein sequence ID" value="ORY27047.1"/>
    <property type="molecule type" value="Genomic_DNA"/>
</dbReference>
<name>A0A1Y2AXV2_9FUNG</name>
<evidence type="ECO:0000313" key="3">
    <source>
        <dbReference type="Proteomes" id="UP000193920"/>
    </source>
</evidence>
<evidence type="ECO:0000256" key="1">
    <source>
        <dbReference type="SAM" id="Phobius"/>
    </source>
</evidence>
<keyword evidence="3" id="KW-1185">Reference proteome</keyword>
<evidence type="ECO:0000313" key="2">
    <source>
        <dbReference type="EMBL" id="ORY27047.1"/>
    </source>
</evidence>
<dbReference type="OrthoDB" id="10353406at2759"/>
<dbReference type="Proteomes" id="UP000193920">
    <property type="component" value="Unassembled WGS sequence"/>
</dbReference>
<accession>A0A1Y2AXV2</accession>